<dbReference type="STRING" id="1121439.dsat_2132"/>
<feature type="transmembrane region" description="Helical" evidence="1">
    <location>
        <begin position="32"/>
        <end position="52"/>
    </location>
</feature>
<evidence type="ECO:0000313" key="3">
    <source>
        <dbReference type="Proteomes" id="UP000014975"/>
    </source>
</evidence>
<organism evidence="2 3">
    <name type="scientific">Alkalidesulfovibrio alkalitolerans DSM 16529</name>
    <dbReference type="NCBI Taxonomy" id="1121439"/>
    <lineage>
        <taxon>Bacteria</taxon>
        <taxon>Pseudomonadati</taxon>
        <taxon>Thermodesulfobacteriota</taxon>
        <taxon>Desulfovibrionia</taxon>
        <taxon>Desulfovibrionales</taxon>
        <taxon>Desulfovibrionaceae</taxon>
        <taxon>Alkalidesulfovibrio</taxon>
    </lineage>
</organism>
<accession>S7TFB3</accession>
<comment type="caution">
    <text evidence="2">The sequence shown here is derived from an EMBL/GenBank/DDBJ whole genome shotgun (WGS) entry which is preliminary data.</text>
</comment>
<sequence length="188" mass="20483">MRLHCSIAQALIDVDLRRQGHGSEVARLSTRIVFSMAIAILAVSVCAGSALAQTRVLEATLAPGLDLDPDSPRYREPVGGVSLAPPCGGDAATLAPRVFSQVYLWLRLASNEPVRLTATWNHLPEGEDPADMTAWRVAQTTQVNIPTTQGFRIWLLRNMDRARDTGRFIVTIAADTGEVVCSVPFVYR</sequence>
<keyword evidence="1" id="KW-0812">Transmembrane</keyword>
<keyword evidence="1" id="KW-1133">Transmembrane helix</keyword>
<name>S7TFB3_9BACT</name>
<evidence type="ECO:0000313" key="2">
    <source>
        <dbReference type="EMBL" id="EPR35431.1"/>
    </source>
</evidence>
<dbReference type="eggNOG" id="ENOG503057W">
    <property type="taxonomic scope" value="Bacteria"/>
</dbReference>
<dbReference type="EMBL" id="ATHI01000004">
    <property type="protein sequence ID" value="EPR35431.1"/>
    <property type="molecule type" value="Genomic_DNA"/>
</dbReference>
<keyword evidence="3" id="KW-1185">Reference proteome</keyword>
<evidence type="ECO:0000256" key="1">
    <source>
        <dbReference type="SAM" id="Phobius"/>
    </source>
</evidence>
<dbReference type="AlphaFoldDB" id="S7TFB3"/>
<keyword evidence="1" id="KW-0472">Membrane</keyword>
<dbReference type="PATRIC" id="fig|1121439.3.peg.518"/>
<proteinExistence type="predicted"/>
<dbReference type="Proteomes" id="UP000014975">
    <property type="component" value="Unassembled WGS sequence"/>
</dbReference>
<reference evidence="2 3" key="1">
    <citation type="journal article" date="2013" name="Genome Announc.">
        <title>Draft genome sequences for three mercury-methylating, sulfate-reducing bacteria.</title>
        <authorList>
            <person name="Brown S.D."/>
            <person name="Hurt R.A.Jr."/>
            <person name="Gilmour C.C."/>
            <person name="Elias D.A."/>
        </authorList>
    </citation>
    <scope>NUCLEOTIDE SEQUENCE [LARGE SCALE GENOMIC DNA]</scope>
    <source>
        <strain evidence="2 3">DSM 16529</strain>
    </source>
</reference>
<gene>
    <name evidence="2" type="ORF">dsat_2132</name>
</gene>
<protein>
    <submittedName>
        <fullName evidence="2">Uncharacterized protein</fullName>
    </submittedName>
</protein>